<dbReference type="EMBL" id="AGWX01000001">
    <property type="protein sequence ID" value="EKS41486.1"/>
    <property type="molecule type" value="Genomic_DNA"/>
</dbReference>
<dbReference type="eggNOG" id="COG0221">
    <property type="taxonomic scope" value="Bacteria"/>
</dbReference>
<proteinExistence type="predicted"/>
<evidence type="ECO:0008006" key="3">
    <source>
        <dbReference type="Google" id="ProtNLM"/>
    </source>
</evidence>
<dbReference type="AlphaFoldDB" id="K8PIW9"/>
<dbReference type="PATRIC" id="fig|883078.3.peg.602"/>
<comment type="caution">
    <text evidence="1">The sequence shown here is derived from an EMBL/GenBank/DDBJ whole genome shotgun (WGS) entry which is preliminary data.</text>
</comment>
<gene>
    <name evidence="1" type="ORF">HMPREF9695_00578</name>
</gene>
<evidence type="ECO:0000313" key="2">
    <source>
        <dbReference type="Proteomes" id="UP000001096"/>
    </source>
</evidence>
<accession>K8PIW9</accession>
<reference evidence="1 2" key="1">
    <citation type="submission" date="2012-04" db="EMBL/GenBank/DDBJ databases">
        <title>The Genome Sequence of Afipia broomeae ATCC 49717.</title>
        <authorList>
            <consortium name="The Broad Institute Genome Sequencing Platform"/>
            <person name="Earl A."/>
            <person name="Ward D."/>
            <person name="Feldgarden M."/>
            <person name="Gevers D."/>
            <person name="Huys G."/>
            <person name="Walker B."/>
            <person name="Young S.K."/>
            <person name="Zeng Q."/>
            <person name="Gargeya S."/>
            <person name="Fitzgerald M."/>
            <person name="Haas B."/>
            <person name="Abouelleil A."/>
            <person name="Alvarado L."/>
            <person name="Arachchi H.M."/>
            <person name="Berlin A."/>
            <person name="Chapman S.B."/>
            <person name="Goldberg J."/>
            <person name="Griggs A."/>
            <person name="Gujja S."/>
            <person name="Hansen M."/>
            <person name="Howarth C."/>
            <person name="Imamovic A."/>
            <person name="Larimer J."/>
            <person name="McCowen C."/>
            <person name="Montmayeur A."/>
            <person name="Murphy C."/>
            <person name="Neiman D."/>
            <person name="Pearson M."/>
            <person name="Priest M."/>
            <person name="Roberts A."/>
            <person name="Saif S."/>
            <person name="Shea T."/>
            <person name="Sisk P."/>
            <person name="Sykes S."/>
            <person name="Wortman J."/>
            <person name="Nusbaum C."/>
            <person name="Birren B."/>
        </authorList>
    </citation>
    <scope>NUCLEOTIDE SEQUENCE [LARGE SCALE GENOMIC DNA]</scope>
    <source>
        <strain evidence="1 2">ATCC 49717</strain>
    </source>
</reference>
<sequence>MHLVELLLPLQDNRGTPFPRGLFRAVQEHLTDAFGGATAFIRAPAEGTARAEEELERDEIVVFEVMAKELDRDWWREYRAQLESTFKQRKIVIRTHQVELL</sequence>
<protein>
    <recommendedName>
        <fullName evidence="3">DUF1330 domain-containing protein</fullName>
    </recommendedName>
</protein>
<dbReference type="Proteomes" id="UP000001096">
    <property type="component" value="Unassembled WGS sequence"/>
</dbReference>
<keyword evidence="2" id="KW-1185">Reference proteome</keyword>
<dbReference type="RefSeq" id="WP_006019285.1">
    <property type="nucleotide sequence ID" value="NZ_KB375282.1"/>
</dbReference>
<dbReference type="HOGENOM" id="CLU_153885_0_0_5"/>
<name>K8PIW9_9BRAD</name>
<organism evidence="1 2">
    <name type="scientific">Afipia broomeae ATCC 49717</name>
    <dbReference type="NCBI Taxonomy" id="883078"/>
    <lineage>
        <taxon>Bacteria</taxon>
        <taxon>Pseudomonadati</taxon>
        <taxon>Pseudomonadota</taxon>
        <taxon>Alphaproteobacteria</taxon>
        <taxon>Hyphomicrobiales</taxon>
        <taxon>Nitrobacteraceae</taxon>
        <taxon>Afipia</taxon>
    </lineage>
</organism>
<evidence type="ECO:0000313" key="1">
    <source>
        <dbReference type="EMBL" id="EKS41486.1"/>
    </source>
</evidence>